<keyword evidence="1" id="KW-0812">Transmembrane</keyword>
<evidence type="ECO:0000313" key="3">
    <source>
        <dbReference type="Proteomes" id="UP000244929"/>
    </source>
</evidence>
<organism evidence="2 3">
    <name type="scientific">Flavobacterium album</name>
    <dbReference type="NCBI Taxonomy" id="2175091"/>
    <lineage>
        <taxon>Bacteria</taxon>
        <taxon>Pseudomonadati</taxon>
        <taxon>Bacteroidota</taxon>
        <taxon>Flavobacteriia</taxon>
        <taxon>Flavobacteriales</taxon>
        <taxon>Flavobacteriaceae</taxon>
        <taxon>Flavobacterium</taxon>
    </lineage>
</organism>
<accession>A0A2S1R0K9</accession>
<dbReference type="AlphaFoldDB" id="A0A2S1R0K9"/>
<feature type="transmembrane region" description="Helical" evidence="1">
    <location>
        <begin position="43"/>
        <end position="61"/>
    </location>
</feature>
<protein>
    <submittedName>
        <fullName evidence="2">Uncharacterized protein</fullName>
    </submittedName>
</protein>
<proteinExistence type="predicted"/>
<evidence type="ECO:0000256" key="1">
    <source>
        <dbReference type="SAM" id="Phobius"/>
    </source>
</evidence>
<dbReference type="EMBL" id="CP029186">
    <property type="protein sequence ID" value="AWH86155.1"/>
    <property type="molecule type" value="Genomic_DNA"/>
</dbReference>
<evidence type="ECO:0000313" key="2">
    <source>
        <dbReference type="EMBL" id="AWH86155.1"/>
    </source>
</evidence>
<gene>
    <name evidence="2" type="ORF">HYN59_14015</name>
</gene>
<keyword evidence="3" id="KW-1185">Reference proteome</keyword>
<reference evidence="2 3" key="1">
    <citation type="submission" date="2018-04" db="EMBL/GenBank/DDBJ databases">
        <title>Genome sequencing of Flavobacterium sp. HYN0059.</title>
        <authorList>
            <person name="Yi H."/>
            <person name="Baek C."/>
        </authorList>
    </citation>
    <scope>NUCLEOTIDE SEQUENCE [LARGE SCALE GENOMIC DNA]</scope>
    <source>
        <strain evidence="2 3">HYN0059</strain>
    </source>
</reference>
<dbReference type="KEGG" id="falb:HYN59_14015"/>
<keyword evidence="1" id="KW-1133">Transmembrane helix</keyword>
<name>A0A2S1R0K9_9FLAO</name>
<keyword evidence="1" id="KW-0472">Membrane</keyword>
<sequence length="181" mass="20480">MDDIESKLHKIIVTAINNIPVSRMGEFFHKCLCFKQNAYMKKLVTALLLMLPFLASANVLTDTITNWQVYKDGKLVFKSNDGNKKIYTVSLNKEDKFKTLELHIGSDIGTNETKRKLLFWQGDKLIYTSVKAVKPHVSTTLVLTKEELLRAVGPDIDKTFTVTYVEGSGNDGRVVFQLVVH</sequence>
<dbReference type="Proteomes" id="UP000244929">
    <property type="component" value="Chromosome"/>
</dbReference>